<comment type="catalytic activity">
    <reaction evidence="13">
        <text>a lipid A disaccharide + ATP = a lipid IVA + ADP + H(+)</text>
        <dbReference type="Rhea" id="RHEA:67840"/>
        <dbReference type="ChEBI" id="CHEBI:15378"/>
        <dbReference type="ChEBI" id="CHEBI:30616"/>
        <dbReference type="ChEBI" id="CHEBI:176343"/>
        <dbReference type="ChEBI" id="CHEBI:176425"/>
        <dbReference type="ChEBI" id="CHEBI:456216"/>
        <dbReference type="EC" id="2.7.1.130"/>
    </reaction>
</comment>
<dbReference type="UniPathway" id="UPA00359">
    <property type="reaction ID" value="UER00482"/>
</dbReference>
<evidence type="ECO:0000256" key="7">
    <source>
        <dbReference type="ARBA" id="ARBA00022679"/>
    </source>
</evidence>
<dbReference type="InterPro" id="IPR027417">
    <property type="entry name" value="P-loop_NTPase"/>
</dbReference>
<protein>
    <recommendedName>
        <fullName evidence="4 13">Tetraacyldisaccharide 4'-kinase</fullName>
        <ecNumber evidence="3 13">2.7.1.130</ecNumber>
    </recommendedName>
    <alternativeName>
        <fullName evidence="12 13">Lipid A 4'-kinase</fullName>
    </alternativeName>
</protein>
<comment type="caution">
    <text evidence="15">The sequence shown here is derived from an EMBL/GenBank/DDBJ whole genome shotgun (WGS) entry which is preliminary data.</text>
</comment>
<dbReference type="NCBIfam" id="TIGR00682">
    <property type="entry name" value="lpxK"/>
    <property type="match status" value="1"/>
</dbReference>
<evidence type="ECO:0000256" key="6">
    <source>
        <dbReference type="ARBA" id="ARBA00022556"/>
    </source>
</evidence>
<dbReference type="EC" id="2.7.1.130" evidence="3 13"/>
<dbReference type="GO" id="GO:0005524">
    <property type="term" value="F:ATP binding"/>
    <property type="evidence" value="ECO:0007669"/>
    <property type="project" value="UniProtKB-UniRule"/>
</dbReference>
<evidence type="ECO:0000256" key="14">
    <source>
        <dbReference type="SAM" id="Phobius"/>
    </source>
</evidence>
<evidence type="ECO:0000256" key="8">
    <source>
        <dbReference type="ARBA" id="ARBA00022741"/>
    </source>
</evidence>
<keyword evidence="7 13" id="KW-0808">Transferase</keyword>
<dbReference type="PANTHER" id="PTHR42724:SF1">
    <property type="entry name" value="TETRAACYLDISACCHARIDE 4'-KINASE, MITOCHONDRIAL-RELATED"/>
    <property type="match status" value="1"/>
</dbReference>
<evidence type="ECO:0000256" key="12">
    <source>
        <dbReference type="ARBA" id="ARBA00029757"/>
    </source>
</evidence>
<dbReference type="GO" id="GO:0009245">
    <property type="term" value="P:lipid A biosynthetic process"/>
    <property type="evidence" value="ECO:0007669"/>
    <property type="project" value="UniProtKB-UniRule"/>
</dbReference>
<evidence type="ECO:0000256" key="1">
    <source>
        <dbReference type="ARBA" id="ARBA00002274"/>
    </source>
</evidence>
<evidence type="ECO:0000256" key="4">
    <source>
        <dbReference type="ARBA" id="ARBA00016436"/>
    </source>
</evidence>
<dbReference type="EMBL" id="NVQR01000169">
    <property type="protein sequence ID" value="PCH58259.1"/>
    <property type="molecule type" value="Genomic_DNA"/>
</dbReference>
<sequence>MSYLEQAWDRKAPWLILLWPLSLLFMLLAGLRKNFISHGAKTPVPVIVVGNISVGGTGKTPLVLALAAQLKAAGFNPGIVSRGYGSKAPYYPFKVAADSKVDEVGDEALLIVQNSGCPMFIGADRPAALAALLIDSQCDLVISDDGMQHYALARDIEIAVVDAQRLFSNGFCLPAGPLRERVSRLKTVDHIMINGELAQPLETIEVLKNAASLSSMQMKPSYFINLKTGERKPFGGAPFNIGTKLQAVTGIGNPQRFFDLLAKLPYQLETNVFPDHHRFTLQDFENEAIDASQPVVMTEKDAVKCQTFARSNFWYLQAKAHVDSEFLQRITEQVENLLKANQASK</sequence>
<evidence type="ECO:0000256" key="3">
    <source>
        <dbReference type="ARBA" id="ARBA00012071"/>
    </source>
</evidence>
<keyword evidence="14" id="KW-0812">Transmembrane</keyword>
<organism evidence="15 16">
    <name type="scientific">SAR86 cluster bacterium</name>
    <dbReference type="NCBI Taxonomy" id="2030880"/>
    <lineage>
        <taxon>Bacteria</taxon>
        <taxon>Pseudomonadati</taxon>
        <taxon>Pseudomonadota</taxon>
        <taxon>Gammaproteobacteria</taxon>
        <taxon>SAR86 cluster</taxon>
    </lineage>
</organism>
<keyword evidence="11 13" id="KW-0443">Lipid metabolism</keyword>
<dbReference type="InterPro" id="IPR003758">
    <property type="entry name" value="LpxK"/>
</dbReference>
<comment type="function">
    <text evidence="1 13">Transfers the gamma-phosphate of ATP to the 4'-position of a tetraacyldisaccharide 1-phosphate intermediate (termed DS-1-P) to form tetraacyldisaccharide 1,4'-bis-phosphate (lipid IVA).</text>
</comment>
<evidence type="ECO:0000256" key="10">
    <source>
        <dbReference type="ARBA" id="ARBA00022840"/>
    </source>
</evidence>
<dbReference type="AlphaFoldDB" id="A0A2A4MDD3"/>
<keyword evidence="8 13" id="KW-0547">Nucleotide-binding</keyword>
<evidence type="ECO:0000256" key="9">
    <source>
        <dbReference type="ARBA" id="ARBA00022777"/>
    </source>
</evidence>
<reference evidence="16" key="1">
    <citation type="submission" date="2017-08" db="EMBL/GenBank/DDBJ databases">
        <title>A dynamic microbial community with high functional redundancy inhabits the cold, oxic subseafloor aquifer.</title>
        <authorList>
            <person name="Tully B.J."/>
            <person name="Wheat C.G."/>
            <person name="Glazer B.T."/>
            <person name="Huber J.A."/>
        </authorList>
    </citation>
    <scope>NUCLEOTIDE SEQUENCE [LARGE SCALE GENOMIC DNA]</scope>
</reference>
<dbReference type="Pfam" id="PF02606">
    <property type="entry name" value="LpxK"/>
    <property type="match status" value="1"/>
</dbReference>
<evidence type="ECO:0000256" key="11">
    <source>
        <dbReference type="ARBA" id="ARBA00023098"/>
    </source>
</evidence>
<dbReference type="Proteomes" id="UP000218172">
    <property type="component" value="Unassembled WGS sequence"/>
</dbReference>
<keyword evidence="10 13" id="KW-0067">ATP-binding</keyword>
<evidence type="ECO:0000313" key="16">
    <source>
        <dbReference type="Proteomes" id="UP000218172"/>
    </source>
</evidence>
<gene>
    <name evidence="13" type="primary">lpxK</name>
    <name evidence="15" type="ORF">COC19_08670</name>
</gene>
<feature type="transmembrane region" description="Helical" evidence="14">
    <location>
        <begin position="12"/>
        <end position="31"/>
    </location>
</feature>
<dbReference type="GO" id="GO:0009244">
    <property type="term" value="P:lipopolysaccharide core region biosynthetic process"/>
    <property type="evidence" value="ECO:0007669"/>
    <property type="project" value="TreeGrafter"/>
</dbReference>
<dbReference type="GO" id="GO:0005886">
    <property type="term" value="C:plasma membrane"/>
    <property type="evidence" value="ECO:0007669"/>
    <property type="project" value="TreeGrafter"/>
</dbReference>
<keyword evidence="14" id="KW-0472">Membrane</keyword>
<comment type="pathway">
    <text evidence="2 13">Glycolipid biosynthesis; lipid IV(A) biosynthesis; lipid IV(A) from (3R)-3-hydroxytetradecanoyl-[acyl-carrier-protein] and UDP-N-acetyl-alpha-D-glucosamine: step 6/6.</text>
</comment>
<evidence type="ECO:0000313" key="15">
    <source>
        <dbReference type="EMBL" id="PCH58259.1"/>
    </source>
</evidence>
<name>A0A2A4MDD3_9GAMM</name>
<feature type="binding site" evidence="13">
    <location>
        <begin position="53"/>
        <end position="60"/>
    </location>
    <ligand>
        <name>ATP</name>
        <dbReference type="ChEBI" id="CHEBI:30616"/>
    </ligand>
</feature>
<keyword evidence="6 13" id="KW-0441">Lipid A biosynthesis</keyword>
<comment type="similarity">
    <text evidence="13">Belongs to the LpxK family.</text>
</comment>
<keyword evidence="5 13" id="KW-0444">Lipid biosynthesis</keyword>
<proteinExistence type="inferred from homology"/>
<evidence type="ECO:0000256" key="13">
    <source>
        <dbReference type="HAMAP-Rule" id="MF_00409"/>
    </source>
</evidence>
<evidence type="ECO:0000256" key="2">
    <source>
        <dbReference type="ARBA" id="ARBA00004870"/>
    </source>
</evidence>
<evidence type="ECO:0000256" key="5">
    <source>
        <dbReference type="ARBA" id="ARBA00022516"/>
    </source>
</evidence>
<keyword evidence="9 13" id="KW-0418">Kinase</keyword>
<dbReference type="GO" id="GO:0009029">
    <property type="term" value="F:lipid-A 4'-kinase activity"/>
    <property type="evidence" value="ECO:0007669"/>
    <property type="project" value="UniProtKB-UniRule"/>
</dbReference>
<dbReference type="HAMAP" id="MF_00409">
    <property type="entry name" value="LpxK"/>
    <property type="match status" value="1"/>
</dbReference>
<accession>A0A2A4MDD3</accession>
<keyword evidence="14" id="KW-1133">Transmembrane helix</keyword>
<dbReference type="PANTHER" id="PTHR42724">
    <property type="entry name" value="TETRAACYLDISACCHARIDE 4'-KINASE"/>
    <property type="match status" value="1"/>
</dbReference>
<dbReference type="SUPFAM" id="SSF52540">
    <property type="entry name" value="P-loop containing nucleoside triphosphate hydrolases"/>
    <property type="match status" value="1"/>
</dbReference>